<reference evidence="1 2" key="1">
    <citation type="submission" date="2024-10" db="EMBL/GenBank/DDBJ databases">
        <authorList>
            <person name="Kim D."/>
        </authorList>
    </citation>
    <scope>NUCLEOTIDE SEQUENCE [LARGE SCALE GENOMIC DNA]</scope>
    <source>
        <strain evidence="1">BH-2024</strain>
    </source>
</reference>
<dbReference type="Proteomes" id="UP001620626">
    <property type="component" value="Unassembled WGS sequence"/>
</dbReference>
<accession>A0ABD2KZ90</accession>
<dbReference type="PANTHER" id="PTHR22954">
    <property type="entry name" value="RETROVIRAL PROTEASE-RELATED"/>
    <property type="match status" value="1"/>
</dbReference>
<sequence>MSAIIRQQLKSLMPAISADIVQGGNLEALPNEPSSLDSISVGAENLSRKIARAQSLLEKWTSILSSPDKEIRDEENDLFAGFLTGGKSPGDILSAGCDTQTKLELKIDRIRNLVAQAPPNLVQPPQAPAIRPMINLPALQLPDFDGFEGNWPSFWAAFGHTIHDNSSLTGAQKLTYLVGRLRGSARTLVDGFSLTDHNYPIVVDLLKGRYGDDDKRADRAPERIVPFGKTHRALPPIKGFFRKCGPGLQTVGKSGK</sequence>
<evidence type="ECO:0000313" key="1">
    <source>
        <dbReference type="EMBL" id="KAL3108239.1"/>
    </source>
</evidence>
<dbReference type="InterPro" id="IPR005312">
    <property type="entry name" value="DUF1759"/>
</dbReference>
<protein>
    <submittedName>
        <fullName evidence="1">Uncharacterized protein</fullName>
    </submittedName>
</protein>
<dbReference type="EMBL" id="JBICBT010000593">
    <property type="protein sequence ID" value="KAL3108239.1"/>
    <property type="molecule type" value="Genomic_DNA"/>
</dbReference>
<proteinExistence type="predicted"/>
<dbReference type="PANTHER" id="PTHR22954:SF3">
    <property type="entry name" value="PROTEIN CBG08539"/>
    <property type="match status" value="1"/>
</dbReference>
<comment type="caution">
    <text evidence="1">The sequence shown here is derived from an EMBL/GenBank/DDBJ whole genome shotgun (WGS) entry which is preliminary data.</text>
</comment>
<dbReference type="AlphaFoldDB" id="A0ABD2KZ90"/>
<name>A0ABD2KZ90_9BILA</name>
<dbReference type="Pfam" id="PF03564">
    <property type="entry name" value="DUF1759"/>
    <property type="match status" value="1"/>
</dbReference>
<evidence type="ECO:0000313" key="2">
    <source>
        <dbReference type="Proteomes" id="UP001620626"/>
    </source>
</evidence>
<gene>
    <name evidence="1" type="ORF">niasHT_018647</name>
</gene>
<organism evidence="1 2">
    <name type="scientific">Heterodera trifolii</name>
    <dbReference type="NCBI Taxonomy" id="157864"/>
    <lineage>
        <taxon>Eukaryota</taxon>
        <taxon>Metazoa</taxon>
        <taxon>Ecdysozoa</taxon>
        <taxon>Nematoda</taxon>
        <taxon>Chromadorea</taxon>
        <taxon>Rhabditida</taxon>
        <taxon>Tylenchina</taxon>
        <taxon>Tylenchomorpha</taxon>
        <taxon>Tylenchoidea</taxon>
        <taxon>Heteroderidae</taxon>
        <taxon>Heteroderinae</taxon>
        <taxon>Heterodera</taxon>
    </lineage>
</organism>
<keyword evidence="2" id="KW-1185">Reference proteome</keyword>